<evidence type="ECO:0000313" key="1">
    <source>
        <dbReference type="EMBL" id="OUJ01141.1"/>
    </source>
</evidence>
<protein>
    <submittedName>
        <fullName evidence="1">Uncharacterized protein</fullName>
    </submittedName>
</protein>
<organism evidence="1 2">
    <name type="scientific">Acetobacter cibinongensis</name>
    <dbReference type="NCBI Taxonomy" id="146475"/>
    <lineage>
        <taxon>Bacteria</taxon>
        <taxon>Pseudomonadati</taxon>
        <taxon>Pseudomonadota</taxon>
        <taxon>Alphaproteobacteria</taxon>
        <taxon>Acetobacterales</taxon>
        <taxon>Acetobacteraceae</taxon>
        <taxon>Acetobacter</taxon>
    </lineage>
</organism>
<dbReference type="AlphaFoldDB" id="A0A1Z5YSK0"/>
<evidence type="ECO:0000313" key="2">
    <source>
        <dbReference type="Proteomes" id="UP000196086"/>
    </source>
</evidence>
<sequence length="66" mass="6908">MSNRQTGNPEFFCHVGTTVASSALRVNGADMDHQTIILSFAGTDRASSPGPETPVADAKQAVDLFA</sequence>
<dbReference type="Proteomes" id="UP000196086">
    <property type="component" value="Unassembled WGS sequence"/>
</dbReference>
<dbReference type="EMBL" id="JOMQ01000052">
    <property type="protein sequence ID" value="OUJ01141.1"/>
    <property type="molecule type" value="Genomic_DNA"/>
</dbReference>
<gene>
    <name evidence="1" type="ORF">HK14_11090</name>
</gene>
<reference evidence="1 2" key="1">
    <citation type="submission" date="2014-06" db="EMBL/GenBank/DDBJ databases">
        <authorList>
            <person name="Ju J."/>
            <person name="Zhang J."/>
        </authorList>
    </citation>
    <scope>NUCLEOTIDE SEQUENCE [LARGE SCALE GENOMIC DNA]</scope>
    <source>
        <strain evidence="1 2">DsW_47</strain>
    </source>
</reference>
<proteinExistence type="predicted"/>
<comment type="caution">
    <text evidence="1">The sequence shown here is derived from an EMBL/GenBank/DDBJ whole genome shotgun (WGS) entry which is preliminary data.</text>
</comment>
<accession>A0A1Z5YSK0</accession>
<name>A0A1Z5YSK0_9PROT</name>